<protein>
    <submittedName>
        <fullName evidence="2">Uncharacterized protein</fullName>
    </submittedName>
</protein>
<feature type="compositionally biased region" description="Low complexity" evidence="1">
    <location>
        <begin position="66"/>
        <end position="84"/>
    </location>
</feature>
<sequence length="253" mass="28368">MGRRNRHHAGHQPVQHQGCGRRIRQGRQGADRKGDRRGEGRIPGLGALDAAGALRRADQDFRRNPRPQGRARPPARPRGGQDAPRGYRRGGARRADLCVLRRRSAAADGREGRIGAPRPRRRDHPRAGRRRRYDHAVELPDRDPGLEDRAGALLRQRRRVQAGGAGAGLGARAVRDHRAFRHSLRRVQPRGRLGVGGRPDPARSSRRRRDLVHRLGSDRPQDRAGLRALQSHERSSSSRWAARTRWSCSTTPT</sequence>
<feature type="region of interest" description="Disordered" evidence="1">
    <location>
        <begin position="188"/>
        <end position="253"/>
    </location>
</feature>
<organism evidence="2 3">
    <name type="scientific">Bradyrhizobium elkanii</name>
    <dbReference type="NCBI Taxonomy" id="29448"/>
    <lineage>
        <taxon>Bacteria</taxon>
        <taxon>Pseudomonadati</taxon>
        <taxon>Pseudomonadota</taxon>
        <taxon>Alphaproteobacteria</taxon>
        <taxon>Hyphomicrobiales</taxon>
        <taxon>Nitrobacteraceae</taxon>
        <taxon>Bradyrhizobium</taxon>
    </lineage>
</organism>
<name>A0ABV4F961_BRAEL</name>
<feature type="compositionally biased region" description="Basic residues" evidence="1">
    <location>
        <begin position="1"/>
        <end position="10"/>
    </location>
</feature>
<dbReference type="EMBL" id="JBGBZA010000002">
    <property type="protein sequence ID" value="MEY9319993.1"/>
    <property type="molecule type" value="Genomic_DNA"/>
</dbReference>
<evidence type="ECO:0000313" key="3">
    <source>
        <dbReference type="Proteomes" id="UP001565471"/>
    </source>
</evidence>
<gene>
    <name evidence="2" type="ORF">ABIF29_006792</name>
</gene>
<feature type="compositionally biased region" description="Basic and acidic residues" evidence="1">
    <location>
        <begin position="29"/>
        <end position="40"/>
    </location>
</feature>
<feature type="region of interest" description="Disordered" evidence="1">
    <location>
        <begin position="1"/>
        <end position="144"/>
    </location>
</feature>
<feature type="compositionally biased region" description="Basic and acidic residues" evidence="1">
    <location>
        <begin position="134"/>
        <end position="144"/>
    </location>
</feature>
<feature type="compositionally biased region" description="Basic and acidic residues" evidence="1">
    <location>
        <begin position="212"/>
        <end position="236"/>
    </location>
</feature>
<evidence type="ECO:0000256" key="1">
    <source>
        <dbReference type="SAM" id="MobiDB-lite"/>
    </source>
</evidence>
<feature type="compositionally biased region" description="Low complexity" evidence="1">
    <location>
        <begin position="237"/>
        <end position="253"/>
    </location>
</feature>
<comment type="caution">
    <text evidence="2">The sequence shown here is derived from an EMBL/GenBank/DDBJ whole genome shotgun (WGS) entry which is preliminary data.</text>
</comment>
<proteinExistence type="predicted"/>
<feature type="compositionally biased region" description="Basic residues" evidence="1">
    <location>
        <begin position="118"/>
        <end position="133"/>
    </location>
</feature>
<feature type="compositionally biased region" description="Low complexity" evidence="1">
    <location>
        <begin position="44"/>
        <end position="54"/>
    </location>
</feature>
<evidence type="ECO:0000313" key="2">
    <source>
        <dbReference type="EMBL" id="MEY9319993.1"/>
    </source>
</evidence>
<reference evidence="2 3" key="1">
    <citation type="submission" date="2024-07" db="EMBL/GenBank/DDBJ databases">
        <title>Genomic Encyclopedia of Type Strains, Phase V (KMG-V): Genome sequencing to study the core and pangenomes of soil and plant-associated prokaryotes.</title>
        <authorList>
            <person name="Whitman W."/>
        </authorList>
    </citation>
    <scope>NUCLEOTIDE SEQUENCE [LARGE SCALE GENOMIC DNA]</scope>
    <source>
        <strain evidence="2 3">USDA 415</strain>
    </source>
</reference>
<keyword evidence="3" id="KW-1185">Reference proteome</keyword>
<accession>A0ABV4F961</accession>
<dbReference type="Proteomes" id="UP001565471">
    <property type="component" value="Unassembled WGS sequence"/>
</dbReference>